<gene>
    <name evidence="1" type="ORF">BCR42DRAFT_408065</name>
</gene>
<evidence type="ECO:0000313" key="1">
    <source>
        <dbReference type="EMBL" id="ORZ21680.1"/>
    </source>
</evidence>
<dbReference type="EMBL" id="MCGE01000005">
    <property type="protein sequence ID" value="ORZ21680.1"/>
    <property type="molecule type" value="Genomic_DNA"/>
</dbReference>
<organism evidence="1 2">
    <name type="scientific">Absidia repens</name>
    <dbReference type="NCBI Taxonomy" id="90262"/>
    <lineage>
        <taxon>Eukaryota</taxon>
        <taxon>Fungi</taxon>
        <taxon>Fungi incertae sedis</taxon>
        <taxon>Mucoromycota</taxon>
        <taxon>Mucoromycotina</taxon>
        <taxon>Mucoromycetes</taxon>
        <taxon>Mucorales</taxon>
        <taxon>Cunninghamellaceae</taxon>
        <taxon>Absidia</taxon>
    </lineage>
</organism>
<reference evidence="1 2" key="1">
    <citation type="submission" date="2016-07" db="EMBL/GenBank/DDBJ databases">
        <title>Pervasive Adenine N6-methylation of Active Genes in Fungi.</title>
        <authorList>
            <consortium name="DOE Joint Genome Institute"/>
            <person name="Mondo S.J."/>
            <person name="Dannebaum R.O."/>
            <person name="Kuo R.C."/>
            <person name="Labutti K."/>
            <person name="Haridas S."/>
            <person name="Kuo A."/>
            <person name="Salamov A."/>
            <person name="Ahrendt S.R."/>
            <person name="Lipzen A."/>
            <person name="Sullivan W."/>
            <person name="Andreopoulos W.B."/>
            <person name="Clum A."/>
            <person name="Lindquist E."/>
            <person name="Daum C."/>
            <person name="Ramamoorthy G.K."/>
            <person name="Gryganskyi A."/>
            <person name="Culley D."/>
            <person name="Magnuson J.K."/>
            <person name="James T.Y."/>
            <person name="O'Malley M.A."/>
            <person name="Stajich J.E."/>
            <person name="Spatafora J.W."/>
            <person name="Visel A."/>
            <person name="Grigoriev I.V."/>
        </authorList>
    </citation>
    <scope>NUCLEOTIDE SEQUENCE [LARGE SCALE GENOMIC DNA]</scope>
    <source>
        <strain evidence="1 2">NRRL 1336</strain>
    </source>
</reference>
<name>A0A1X2IT19_9FUNG</name>
<evidence type="ECO:0000313" key="2">
    <source>
        <dbReference type="Proteomes" id="UP000193560"/>
    </source>
</evidence>
<accession>A0A1X2IT19</accession>
<sequence>MNNNRSKQVTNNKPAAAFAILVNRPAAATPFSSRQRHLLLRPRLPNTFSATLNLVDDSHTPPLSF</sequence>
<proteinExistence type="predicted"/>
<dbReference type="AlphaFoldDB" id="A0A1X2IT19"/>
<dbReference type="Proteomes" id="UP000193560">
    <property type="component" value="Unassembled WGS sequence"/>
</dbReference>
<comment type="caution">
    <text evidence="1">The sequence shown here is derived from an EMBL/GenBank/DDBJ whole genome shotgun (WGS) entry which is preliminary data.</text>
</comment>
<keyword evidence="2" id="KW-1185">Reference proteome</keyword>
<protein>
    <submittedName>
        <fullName evidence="1">Uncharacterized protein</fullName>
    </submittedName>
</protein>